<comment type="caution">
    <text evidence="2">The sequence shown here is derived from an EMBL/GenBank/DDBJ whole genome shotgun (WGS) entry which is preliminary data.</text>
</comment>
<proteinExistence type="predicted"/>
<dbReference type="Pfam" id="PF14316">
    <property type="entry name" value="DUF4381"/>
    <property type="match status" value="1"/>
</dbReference>
<name>A0ABU9MVR6_9GAMM</name>
<dbReference type="Proteomes" id="UP001447008">
    <property type="component" value="Unassembled WGS sequence"/>
</dbReference>
<organism evidence="2 3">
    <name type="scientific">Pseudoalteromonas qingdaonensis</name>
    <dbReference type="NCBI Taxonomy" id="3131913"/>
    <lineage>
        <taxon>Bacteria</taxon>
        <taxon>Pseudomonadati</taxon>
        <taxon>Pseudomonadota</taxon>
        <taxon>Gammaproteobacteria</taxon>
        <taxon>Alteromonadales</taxon>
        <taxon>Pseudoalteromonadaceae</taxon>
        <taxon>Pseudoalteromonas</taxon>
    </lineage>
</organism>
<evidence type="ECO:0000313" key="2">
    <source>
        <dbReference type="EMBL" id="MEM0515364.1"/>
    </source>
</evidence>
<accession>A0ABU9MVR6</accession>
<dbReference type="RefSeq" id="WP_342677944.1">
    <property type="nucleotide sequence ID" value="NZ_JBCGCU010000007.1"/>
</dbReference>
<keyword evidence="3" id="KW-1185">Reference proteome</keyword>
<dbReference type="EMBL" id="JBCGCU010000007">
    <property type="protein sequence ID" value="MEM0515364.1"/>
    <property type="molecule type" value="Genomic_DNA"/>
</dbReference>
<evidence type="ECO:0000256" key="1">
    <source>
        <dbReference type="SAM" id="Phobius"/>
    </source>
</evidence>
<sequence length="143" mass="16079">MQSAPTLPLADVIIPTEVSSWPPGPAWWLLAALLILLVIAAALVYRRRQQHLRAKRHALQLAEQQTALGLHQLLKRLCKHYYGAKISALSGQQWALTLSQLSGLNFNADELNALYKEEAEQHELAHKLKQALVQFKTKETLDV</sequence>
<keyword evidence="1" id="KW-1133">Transmembrane helix</keyword>
<protein>
    <submittedName>
        <fullName evidence="2">DUF4381 family protein</fullName>
    </submittedName>
</protein>
<dbReference type="InterPro" id="IPR025489">
    <property type="entry name" value="DUF4381"/>
</dbReference>
<keyword evidence="1" id="KW-0812">Transmembrane</keyword>
<gene>
    <name evidence="2" type="ORF">WCN91_07945</name>
</gene>
<reference evidence="2 3" key="1">
    <citation type="submission" date="2024-03" db="EMBL/GenBank/DDBJ databases">
        <title>Pseudoalteromonas qingdaonensis sp. nov., isolated from the intestines of marine benthic organisms.</title>
        <authorList>
            <person name="Lin X."/>
            <person name="Fang S."/>
            <person name="Hu X."/>
        </authorList>
    </citation>
    <scope>NUCLEOTIDE SEQUENCE [LARGE SCALE GENOMIC DNA]</scope>
    <source>
        <strain evidence="2 3">YIC-827</strain>
    </source>
</reference>
<evidence type="ECO:0000313" key="3">
    <source>
        <dbReference type="Proteomes" id="UP001447008"/>
    </source>
</evidence>
<keyword evidence="1" id="KW-0472">Membrane</keyword>
<feature type="transmembrane region" description="Helical" evidence="1">
    <location>
        <begin position="26"/>
        <end position="45"/>
    </location>
</feature>